<dbReference type="PROSITE" id="PS50112">
    <property type="entry name" value="PAS"/>
    <property type="match status" value="1"/>
</dbReference>
<dbReference type="InterPro" id="IPR013656">
    <property type="entry name" value="PAS_4"/>
</dbReference>
<dbReference type="Pfam" id="PF13426">
    <property type="entry name" value="PAS_9"/>
    <property type="match status" value="1"/>
</dbReference>
<protein>
    <submittedName>
        <fullName evidence="4">PAS domain S-box-containing protein/diguanylate cyclase (GGDEF)-like protein</fullName>
    </submittedName>
</protein>
<dbReference type="Pfam" id="PF08448">
    <property type="entry name" value="PAS_4"/>
    <property type="match status" value="1"/>
</dbReference>
<feature type="domain" description="GGDEF" evidence="3">
    <location>
        <begin position="414"/>
        <end position="541"/>
    </location>
</feature>
<dbReference type="SUPFAM" id="SSF55073">
    <property type="entry name" value="Nucleotide cyclase"/>
    <property type="match status" value="1"/>
</dbReference>
<dbReference type="InterPro" id="IPR000700">
    <property type="entry name" value="PAS-assoc_C"/>
</dbReference>
<accession>A0A420XQ87</accession>
<dbReference type="SMART" id="SM00086">
    <property type="entry name" value="PAC"/>
    <property type="match status" value="3"/>
</dbReference>
<dbReference type="InParanoid" id="A0A420XQ87"/>
<dbReference type="CDD" id="cd01949">
    <property type="entry name" value="GGDEF"/>
    <property type="match status" value="1"/>
</dbReference>
<dbReference type="InterPro" id="IPR000160">
    <property type="entry name" value="GGDEF_dom"/>
</dbReference>
<organism evidence="4 5">
    <name type="scientific">Motilibacter peucedani</name>
    <dbReference type="NCBI Taxonomy" id="598650"/>
    <lineage>
        <taxon>Bacteria</taxon>
        <taxon>Bacillati</taxon>
        <taxon>Actinomycetota</taxon>
        <taxon>Actinomycetes</taxon>
        <taxon>Motilibacterales</taxon>
        <taxon>Motilibacteraceae</taxon>
        <taxon>Motilibacter</taxon>
    </lineage>
</organism>
<dbReference type="InterPro" id="IPR001610">
    <property type="entry name" value="PAC"/>
</dbReference>
<dbReference type="NCBIfam" id="TIGR00229">
    <property type="entry name" value="sensory_box"/>
    <property type="match status" value="2"/>
</dbReference>
<dbReference type="PROSITE" id="PS50113">
    <property type="entry name" value="PAC"/>
    <property type="match status" value="1"/>
</dbReference>
<dbReference type="RefSeq" id="WP_147431916.1">
    <property type="nucleotide sequence ID" value="NZ_RBWV01000011.1"/>
</dbReference>
<dbReference type="OrthoDB" id="23692at2"/>
<dbReference type="InterPro" id="IPR043128">
    <property type="entry name" value="Rev_trsase/Diguanyl_cyclase"/>
</dbReference>
<dbReference type="CDD" id="cd00130">
    <property type="entry name" value="PAS"/>
    <property type="match status" value="2"/>
</dbReference>
<dbReference type="EMBL" id="RBWV01000011">
    <property type="protein sequence ID" value="RKS75414.1"/>
    <property type="molecule type" value="Genomic_DNA"/>
</dbReference>
<keyword evidence="5" id="KW-1185">Reference proteome</keyword>
<dbReference type="SMART" id="SM00267">
    <property type="entry name" value="GGDEF"/>
    <property type="match status" value="1"/>
</dbReference>
<feature type="domain" description="PAC" evidence="2">
    <location>
        <begin position="330"/>
        <end position="382"/>
    </location>
</feature>
<dbReference type="PROSITE" id="PS50887">
    <property type="entry name" value="GGDEF"/>
    <property type="match status" value="1"/>
</dbReference>
<gene>
    <name evidence="4" type="ORF">CLV35_1880</name>
</gene>
<comment type="caution">
    <text evidence="4">The sequence shown here is derived from an EMBL/GenBank/DDBJ whole genome shotgun (WGS) entry which is preliminary data.</text>
</comment>
<evidence type="ECO:0000259" key="1">
    <source>
        <dbReference type="PROSITE" id="PS50112"/>
    </source>
</evidence>
<dbReference type="Pfam" id="PF08447">
    <property type="entry name" value="PAS_3"/>
    <property type="match status" value="1"/>
</dbReference>
<dbReference type="SUPFAM" id="SSF55785">
    <property type="entry name" value="PYP-like sensor domain (PAS domain)"/>
    <property type="match status" value="3"/>
</dbReference>
<evidence type="ECO:0000313" key="4">
    <source>
        <dbReference type="EMBL" id="RKS75414.1"/>
    </source>
</evidence>
<dbReference type="InterPro" id="IPR029787">
    <property type="entry name" value="Nucleotide_cyclase"/>
</dbReference>
<dbReference type="PANTHER" id="PTHR44757">
    <property type="entry name" value="DIGUANYLATE CYCLASE DGCP"/>
    <property type="match status" value="1"/>
</dbReference>
<evidence type="ECO:0000259" key="3">
    <source>
        <dbReference type="PROSITE" id="PS50887"/>
    </source>
</evidence>
<feature type="domain" description="PAS" evidence="1">
    <location>
        <begin position="140"/>
        <end position="210"/>
    </location>
</feature>
<dbReference type="SMART" id="SM00091">
    <property type="entry name" value="PAS"/>
    <property type="match status" value="3"/>
</dbReference>
<dbReference type="InterPro" id="IPR013655">
    <property type="entry name" value="PAS_fold_3"/>
</dbReference>
<dbReference type="InterPro" id="IPR000014">
    <property type="entry name" value="PAS"/>
</dbReference>
<sequence length="541" mass="57965">MQRSRAASDDGFHVPSLGALGMRAVASMPRTSLLVVDADLRVHAVAGAALARAGLTRERAVGRPVADVLPARLLVQVTRRLAWALSGAETYDDGCWGEDGVAHETSYSPVRGEDGGVLGAVALVREVASERRALDAVTASLGLRRDVTDHAGDVLATFDGRGRFAWVSESVTRVTGWTPGELVGRRAYELLHPEDERETRRRLTALYQGLDETTAHYRYLHRDGGWVRFEARVRALPGQRGAVRGLVSTARQVPLAAPPSPADSPTDSAFELVPTGMALVAPDGRLTRTNAALRTLLGRDAADLGARSLQELAEQPGQVAELLHGDRDSYSLETGLRRGDGTLARVALSVQVARAPGGAAQLFVVQVDDLSARHSAHDELVRRASSDPLTGLPNRNVLFDRLRHALAAAPRRGAQVAVVFVDLDGFKAVNDSYGHAAGDEVLRQVAARLRRAVREEDTVARLGGDEFVVLSEAVTDPRQVEVLVDRLQAAVLDPVQLPQGPVRVGLTTGVAMGSSAPAEELVRRADAAMYARKPARVVDLR</sequence>
<dbReference type="Pfam" id="PF00990">
    <property type="entry name" value="GGDEF"/>
    <property type="match status" value="1"/>
</dbReference>
<dbReference type="Proteomes" id="UP000281955">
    <property type="component" value="Unassembled WGS sequence"/>
</dbReference>
<dbReference type="NCBIfam" id="TIGR00254">
    <property type="entry name" value="GGDEF"/>
    <property type="match status" value="1"/>
</dbReference>
<dbReference type="InterPro" id="IPR052155">
    <property type="entry name" value="Biofilm_reg_signaling"/>
</dbReference>
<evidence type="ECO:0000259" key="2">
    <source>
        <dbReference type="PROSITE" id="PS50113"/>
    </source>
</evidence>
<dbReference type="Gene3D" id="3.30.70.270">
    <property type="match status" value="1"/>
</dbReference>
<dbReference type="InterPro" id="IPR035965">
    <property type="entry name" value="PAS-like_dom_sf"/>
</dbReference>
<dbReference type="PANTHER" id="PTHR44757:SF2">
    <property type="entry name" value="BIOFILM ARCHITECTURE MAINTENANCE PROTEIN MBAA"/>
    <property type="match status" value="1"/>
</dbReference>
<reference evidence="4 5" key="1">
    <citation type="submission" date="2018-10" db="EMBL/GenBank/DDBJ databases">
        <title>Genomic Encyclopedia of Archaeal and Bacterial Type Strains, Phase II (KMG-II): from individual species to whole genera.</title>
        <authorList>
            <person name="Goeker M."/>
        </authorList>
    </citation>
    <scope>NUCLEOTIDE SEQUENCE [LARGE SCALE GENOMIC DNA]</scope>
    <source>
        <strain evidence="4 5">RP-AC37</strain>
    </source>
</reference>
<dbReference type="Gene3D" id="3.30.450.20">
    <property type="entry name" value="PAS domain"/>
    <property type="match status" value="3"/>
</dbReference>
<dbReference type="AlphaFoldDB" id="A0A420XQ87"/>
<evidence type="ECO:0000313" key="5">
    <source>
        <dbReference type="Proteomes" id="UP000281955"/>
    </source>
</evidence>
<name>A0A420XQ87_9ACTN</name>
<proteinExistence type="predicted"/>